<dbReference type="Pfam" id="PF14244">
    <property type="entry name" value="Retrotran_gag_3"/>
    <property type="match status" value="1"/>
</dbReference>
<dbReference type="PANTHER" id="PTHR37610:SF38">
    <property type="entry name" value="RETROTRANSPOSON COPIA-LIKE N-TERMINAL DOMAIN-CONTAINING PROTEIN"/>
    <property type="match status" value="1"/>
</dbReference>
<dbReference type="InterPro" id="IPR029472">
    <property type="entry name" value="Copia-like_N"/>
</dbReference>
<evidence type="ECO:0000313" key="2">
    <source>
        <dbReference type="EMBL" id="KAI5353754.1"/>
    </source>
</evidence>
<name>A0AAD4ZT84_PRUDU</name>
<dbReference type="PANTHER" id="PTHR37610">
    <property type="entry name" value="CCHC-TYPE DOMAIN-CONTAINING PROTEIN"/>
    <property type="match status" value="1"/>
</dbReference>
<sequence>MTTSNSTQMTTPNQTQTTILSAITYEAFVAHIGIKLDDTNYALWSQVFEMYNSGKDKLGYINGDLPQPPPTAPTFPSWCTENSIVNG</sequence>
<dbReference type="Proteomes" id="UP001054821">
    <property type="component" value="Chromosome 1"/>
</dbReference>
<keyword evidence="3" id="KW-1185">Reference proteome</keyword>
<evidence type="ECO:0000259" key="1">
    <source>
        <dbReference type="Pfam" id="PF14244"/>
    </source>
</evidence>
<feature type="domain" description="Retrotransposon Copia-like N-terminal" evidence="1">
    <location>
        <begin position="34"/>
        <end position="69"/>
    </location>
</feature>
<reference evidence="2 3" key="1">
    <citation type="journal article" date="2022" name="G3 (Bethesda)">
        <title>Whole-genome sequence and methylome profiling of the almond [Prunus dulcis (Mill.) D.A. Webb] cultivar 'Nonpareil'.</title>
        <authorList>
            <person name="D'Amico-Willman K.M."/>
            <person name="Ouma W.Z."/>
            <person name="Meulia T."/>
            <person name="Sideli G.M."/>
            <person name="Gradziel T.M."/>
            <person name="Fresnedo-Ramirez J."/>
        </authorList>
    </citation>
    <scope>NUCLEOTIDE SEQUENCE [LARGE SCALE GENOMIC DNA]</scope>
    <source>
        <strain evidence="2">Clone GOH B32 T37-40</strain>
    </source>
</reference>
<dbReference type="AlphaFoldDB" id="A0AAD4ZT84"/>
<proteinExistence type="predicted"/>
<organism evidence="2 3">
    <name type="scientific">Prunus dulcis</name>
    <name type="common">Almond</name>
    <name type="synonym">Amygdalus dulcis</name>
    <dbReference type="NCBI Taxonomy" id="3755"/>
    <lineage>
        <taxon>Eukaryota</taxon>
        <taxon>Viridiplantae</taxon>
        <taxon>Streptophyta</taxon>
        <taxon>Embryophyta</taxon>
        <taxon>Tracheophyta</taxon>
        <taxon>Spermatophyta</taxon>
        <taxon>Magnoliopsida</taxon>
        <taxon>eudicotyledons</taxon>
        <taxon>Gunneridae</taxon>
        <taxon>Pentapetalae</taxon>
        <taxon>rosids</taxon>
        <taxon>fabids</taxon>
        <taxon>Rosales</taxon>
        <taxon>Rosaceae</taxon>
        <taxon>Amygdaloideae</taxon>
        <taxon>Amygdaleae</taxon>
        <taxon>Prunus</taxon>
    </lineage>
</organism>
<gene>
    <name evidence="2" type="ORF">L3X38_006648</name>
</gene>
<dbReference type="EMBL" id="JAJFAZ020000001">
    <property type="protein sequence ID" value="KAI5353754.1"/>
    <property type="molecule type" value="Genomic_DNA"/>
</dbReference>
<accession>A0AAD4ZT84</accession>
<protein>
    <recommendedName>
        <fullName evidence="1">Retrotransposon Copia-like N-terminal domain-containing protein</fullName>
    </recommendedName>
</protein>
<comment type="caution">
    <text evidence="2">The sequence shown here is derived from an EMBL/GenBank/DDBJ whole genome shotgun (WGS) entry which is preliminary data.</text>
</comment>
<evidence type="ECO:0000313" key="3">
    <source>
        <dbReference type="Proteomes" id="UP001054821"/>
    </source>
</evidence>